<keyword evidence="6" id="KW-1133">Transmembrane helix</keyword>
<reference evidence="7" key="1">
    <citation type="submission" date="2023-04" db="EMBL/GenBank/DDBJ databases">
        <title>Phytophthora fragariaefolia NBRC 109709.</title>
        <authorList>
            <person name="Ichikawa N."/>
            <person name="Sato H."/>
            <person name="Tonouchi N."/>
        </authorList>
    </citation>
    <scope>NUCLEOTIDE SEQUENCE</scope>
    <source>
        <strain evidence="7">NBRC 109709</strain>
    </source>
</reference>
<gene>
    <name evidence="7" type="ORF">Pfra01_001319500</name>
</gene>
<comment type="subcellular location">
    <subcellularLocation>
        <location evidence="1 5">Secreted</location>
    </subcellularLocation>
</comment>
<evidence type="ECO:0000256" key="5">
    <source>
        <dbReference type="RuleBase" id="RU367124"/>
    </source>
</evidence>
<dbReference type="PROSITE" id="PS51257">
    <property type="entry name" value="PROKAR_LIPOPROTEIN"/>
    <property type="match status" value="1"/>
</dbReference>
<keyword evidence="8" id="KW-1185">Reference proteome</keyword>
<keyword evidence="3 5" id="KW-0964">Secreted</keyword>
<dbReference type="EMBL" id="BSXT01001343">
    <property type="protein sequence ID" value="GMF41520.1"/>
    <property type="molecule type" value="Genomic_DNA"/>
</dbReference>
<evidence type="ECO:0000313" key="7">
    <source>
        <dbReference type="EMBL" id="GMF41520.1"/>
    </source>
</evidence>
<keyword evidence="4 5" id="KW-0732">Signal</keyword>
<comment type="domain">
    <text evidence="5">The RxLR-dEER motif acts to carry the protein into the host cell cytoplasm through binding to cell surface phosphatidylinositol-3-phosphate.</text>
</comment>
<dbReference type="OrthoDB" id="112866at2759"/>
<dbReference type="InterPro" id="IPR031825">
    <property type="entry name" value="RXLR"/>
</dbReference>
<dbReference type="AlphaFoldDB" id="A0A9W7CV19"/>
<comment type="similarity">
    <text evidence="2 5">Belongs to the RxLR effector family.</text>
</comment>
<evidence type="ECO:0000256" key="3">
    <source>
        <dbReference type="ARBA" id="ARBA00022525"/>
    </source>
</evidence>
<dbReference type="Proteomes" id="UP001165121">
    <property type="component" value="Unassembled WGS sequence"/>
</dbReference>
<dbReference type="Pfam" id="PF16810">
    <property type="entry name" value="RXLR"/>
    <property type="match status" value="1"/>
</dbReference>
<protein>
    <recommendedName>
        <fullName evidence="5">RxLR effector protein</fullName>
    </recommendedName>
</protein>
<name>A0A9W7CV19_9STRA</name>
<organism evidence="7 8">
    <name type="scientific">Phytophthora fragariaefolia</name>
    <dbReference type="NCBI Taxonomy" id="1490495"/>
    <lineage>
        <taxon>Eukaryota</taxon>
        <taxon>Sar</taxon>
        <taxon>Stramenopiles</taxon>
        <taxon>Oomycota</taxon>
        <taxon>Peronosporomycetes</taxon>
        <taxon>Peronosporales</taxon>
        <taxon>Peronosporaceae</taxon>
        <taxon>Phytophthora</taxon>
    </lineage>
</organism>
<keyword evidence="6" id="KW-0812">Transmembrane</keyword>
<comment type="caution">
    <text evidence="7">The sequence shown here is derived from an EMBL/GenBank/DDBJ whole genome shotgun (WGS) entry which is preliminary data.</text>
</comment>
<accession>A0A9W7CV19</accession>
<evidence type="ECO:0000256" key="1">
    <source>
        <dbReference type="ARBA" id="ARBA00004613"/>
    </source>
</evidence>
<evidence type="ECO:0000256" key="2">
    <source>
        <dbReference type="ARBA" id="ARBA00010400"/>
    </source>
</evidence>
<evidence type="ECO:0000313" key="8">
    <source>
        <dbReference type="Proteomes" id="UP001165121"/>
    </source>
</evidence>
<proteinExistence type="inferred from homology"/>
<feature type="signal peptide" evidence="5">
    <location>
        <begin position="1"/>
        <end position="21"/>
    </location>
</feature>
<feature type="chain" id="PRO_5040916601" description="RxLR effector protein" evidence="5">
    <location>
        <begin position="22"/>
        <end position="144"/>
    </location>
</feature>
<evidence type="ECO:0000256" key="6">
    <source>
        <dbReference type="SAM" id="Phobius"/>
    </source>
</evidence>
<keyword evidence="6" id="KW-0472">Membrane</keyword>
<evidence type="ECO:0000256" key="4">
    <source>
        <dbReference type="ARBA" id="ARBA00022729"/>
    </source>
</evidence>
<comment type="function">
    <text evidence="5">Effector that suppresses plant defense responses during pathogen infection.</text>
</comment>
<sequence>MRASLLLTVAFLASCCDLTHADSALQVHDASPNSKFTQDGGIGRILRGTHEEVKSNEGANVAYEEERGMQVVNRLKSILGRDPNKISKKKLEKVRSYAEDNPDKWYAMSYYLDYLYGISLVALLGGGALWYGMRPVGVGGPRSN</sequence>
<feature type="transmembrane region" description="Helical" evidence="6">
    <location>
        <begin position="114"/>
        <end position="133"/>
    </location>
</feature>